<feature type="region of interest" description="Disordered" evidence="1">
    <location>
        <begin position="316"/>
        <end position="387"/>
    </location>
</feature>
<dbReference type="STRING" id="1531966.A0A0A1SQW5"/>
<feature type="region of interest" description="Disordered" evidence="1">
    <location>
        <begin position="1"/>
        <end position="221"/>
    </location>
</feature>
<feature type="compositionally biased region" description="Low complexity" evidence="1">
    <location>
        <begin position="320"/>
        <end position="346"/>
    </location>
</feature>
<feature type="compositionally biased region" description="Pro residues" evidence="1">
    <location>
        <begin position="171"/>
        <end position="187"/>
    </location>
</feature>
<organism evidence="2 3">
    <name type="scientific">[Torrubiella] hemipterigena</name>
    <dbReference type="NCBI Taxonomy" id="1531966"/>
    <lineage>
        <taxon>Eukaryota</taxon>
        <taxon>Fungi</taxon>
        <taxon>Dikarya</taxon>
        <taxon>Ascomycota</taxon>
        <taxon>Pezizomycotina</taxon>
        <taxon>Sordariomycetes</taxon>
        <taxon>Hypocreomycetidae</taxon>
        <taxon>Hypocreales</taxon>
        <taxon>Clavicipitaceae</taxon>
        <taxon>Clavicipitaceae incertae sedis</taxon>
        <taxon>'Torrubiella' clade</taxon>
    </lineage>
</organism>
<dbReference type="OrthoDB" id="3357271at2759"/>
<dbReference type="HOGENOM" id="CLU_036511_0_0_1"/>
<reference evidence="2 3" key="1">
    <citation type="journal article" date="2015" name="Genome Announc.">
        <title>Draft Genome Sequence and Gene Annotation of the Entomopathogenic Fungus Verticillium hemipterigenum.</title>
        <authorList>
            <person name="Horn F."/>
            <person name="Habel A."/>
            <person name="Scharf D.H."/>
            <person name="Dworschak J."/>
            <person name="Brakhage A.A."/>
            <person name="Guthke R."/>
            <person name="Hertweck C."/>
            <person name="Linde J."/>
        </authorList>
    </citation>
    <scope>NUCLEOTIDE SEQUENCE [LARGE SCALE GENOMIC DNA]</scope>
</reference>
<dbReference type="AlphaFoldDB" id="A0A0A1SQW5"/>
<accession>A0A0A1SQW5</accession>
<gene>
    <name evidence="2" type="ORF">VHEMI02865</name>
</gene>
<dbReference type="Proteomes" id="UP000039046">
    <property type="component" value="Unassembled WGS sequence"/>
</dbReference>
<evidence type="ECO:0000313" key="3">
    <source>
        <dbReference type="Proteomes" id="UP000039046"/>
    </source>
</evidence>
<feature type="compositionally biased region" description="Basic and acidic residues" evidence="1">
    <location>
        <begin position="140"/>
        <end position="149"/>
    </location>
</feature>
<feature type="compositionally biased region" description="Basic and acidic residues" evidence="1">
    <location>
        <begin position="100"/>
        <end position="121"/>
    </location>
</feature>
<evidence type="ECO:0008006" key="4">
    <source>
        <dbReference type="Google" id="ProtNLM"/>
    </source>
</evidence>
<proteinExistence type="predicted"/>
<evidence type="ECO:0000313" key="2">
    <source>
        <dbReference type="EMBL" id="CEJ82818.1"/>
    </source>
</evidence>
<sequence length="387" mass="40691">MSGFKGVLKNGWHPEKEGTTFKGQVNSVLGRNKDDKRKTDHVARPLNSLQDPDSFAPPPRRTGTGLEPAPPPSGEKRKVIGAPSRYQDPRSPDKISPVKISHESQLHEEEQQVVAHDDKPKAYSMNTTGLRTDHLPPPPGRRDGADGRSPDAAPATMPIGRAVKTQAKPAPGLPPRLPARGPAPAPPPRDDPSQLNQGAVDRLGSAGVSVPGFGIGGNKSQMNELQNNFSKLNTKTDTGAAVPAQGTTWAEKRAALDTASKFQKDPSSISLSDAKAAANTANNFRQRHGEQVAAGLKTANSVNQKYGVADKVGGFASKVQGNQDGQAQQQQQQSQGAALLNMAAGLSKKKPPPPPPAKKASLAGNKTSAGGDDDTPPPVPMSTRPNF</sequence>
<protein>
    <recommendedName>
        <fullName evidence="4">GMP synthase</fullName>
    </recommendedName>
</protein>
<keyword evidence="3" id="KW-1185">Reference proteome</keyword>
<dbReference type="EMBL" id="CDHN01000001">
    <property type="protein sequence ID" value="CEJ82818.1"/>
    <property type="molecule type" value="Genomic_DNA"/>
</dbReference>
<evidence type="ECO:0000256" key="1">
    <source>
        <dbReference type="SAM" id="MobiDB-lite"/>
    </source>
</evidence>
<name>A0A0A1SQW5_9HYPO</name>
<feature type="compositionally biased region" description="Basic and acidic residues" evidence="1">
    <location>
        <begin position="31"/>
        <end position="43"/>
    </location>
</feature>